<feature type="region of interest" description="Disordered" evidence="6">
    <location>
        <begin position="282"/>
        <end position="309"/>
    </location>
</feature>
<protein>
    <submittedName>
        <fullName evidence="9">EamA family transporter</fullName>
    </submittedName>
</protein>
<feature type="compositionally biased region" description="Low complexity" evidence="6">
    <location>
        <begin position="363"/>
        <end position="379"/>
    </location>
</feature>
<feature type="compositionally biased region" description="Basic residues" evidence="6">
    <location>
        <begin position="295"/>
        <end position="309"/>
    </location>
</feature>
<dbReference type="InterPro" id="IPR000620">
    <property type="entry name" value="EamA_dom"/>
</dbReference>
<feature type="domain" description="EamA" evidence="8">
    <location>
        <begin position="147"/>
        <end position="280"/>
    </location>
</feature>
<feature type="transmembrane region" description="Helical" evidence="7">
    <location>
        <begin position="266"/>
        <end position="282"/>
    </location>
</feature>
<evidence type="ECO:0000313" key="10">
    <source>
        <dbReference type="Proteomes" id="UP000778578"/>
    </source>
</evidence>
<comment type="subcellular location">
    <subcellularLocation>
        <location evidence="1">Membrane</location>
        <topology evidence="1">Multi-pass membrane protein</topology>
    </subcellularLocation>
</comment>
<evidence type="ECO:0000256" key="3">
    <source>
        <dbReference type="ARBA" id="ARBA00022692"/>
    </source>
</evidence>
<dbReference type="InterPro" id="IPR050638">
    <property type="entry name" value="AA-Vitamin_Transporters"/>
</dbReference>
<feature type="transmembrane region" description="Helical" evidence="7">
    <location>
        <begin position="123"/>
        <end position="141"/>
    </location>
</feature>
<evidence type="ECO:0000259" key="8">
    <source>
        <dbReference type="Pfam" id="PF00892"/>
    </source>
</evidence>
<feature type="transmembrane region" description="Helical" evidence="7">
    <location>
        <begin position="68"/>
        <end position="88"/>
    </location>
</feature>
<keyword evidence="10" id="KW-1185">Reference proteome</keyword>
<dbReference type="RefSeq" id="WP_222966146.1">
    <property type="nucleotide sequence ID" value="NZ_JAINZZ010000036.1"/>
</dbReference>
<dbReference type="Pfam" id="PF00892">
    <property type="entry name" value="EamA"/>
    <property type="match status" value="2"/>
</dbReference>
<keyword evidence="5 7" id="KW-0472">Membrane</keyword>
<gene>
    <name evidence="9" type="ORF">K7862_24555</name>
</gene>
<dbReference type="PANTHER" id="PTHR32322:SF2">
    <property type="entry name" value="EAMA DOMAIN-CONTAINING PROTEIN"/>
    <property type="match status" value="1"/>
</dbReference>
<feature type="transmembrane region" description="Helical" evidence="7">
    <location>
        <begin position="178"/>
        <end position="199"/>
    </location>
</feature>
<feature type="transmembrane region" description="Helical" evidence="7">
    <location>
        <begin position="147"/>
        <end position="166"/>
    </location>
</feature>
<feature type="transmembrane region" description="Helical" evidence="7">
    <location>
        <begin position="94"/>
        <end position="114"/>
    </location>
</feature>
<feature type="domain" description="EamA" evidence="8">
    <location>
        <begin position="14"/>
        <end position="137"/>
    </location>
</feature>
<keyword evidence="4 7" id="KW-1133">Transmembrane helix</keyword>
<evidence type="ECO:0000256" key="2">
    <source>
        <dbReference type="ARBA" id="ARBA00007362"/>
    </source>
</evidence>
<dbReference type="SUPFAM" id="SSF103481">
    <property type="entry name" value="Multidrug resistance efflux transporter EmrE"/>
    <property type="match status" value="2"/>
</dbReference>
<sequence>MFRTTGTAATVATTALAPLAWGSTYVVTTQFLPPGRPLLAGLLRALPAGLLLVAVTRTLPRGMWWAKAAVLGALDIGAFFPLLFLAAYRLPGGVAAVVGAVGPLIVAGLSTVLLRERPGGRTVGGAVVGALGVSLVVLRPGAGLDTVGVLAGLAGAAAMAAGTVLTKRWGRPDAVGPLAFTGWQLTAGGLLIVPVALLGEGLPPALDGRNVLGYAYLALANTALAYVLWFRGIGRLPAASVSLLTFLSTLSAAVIGWGVLGQGLGGWQLLGMALALSGTLAGQRPARRAPDRPCRRSHPPRPCRRSRPCLRNRSCLPNRSCRRRIPPASCTPAGQRPPKVPSFPGSPGAPGSPVRPVPPRGPRPGVTAGPTPAPSATVSGPGSGRTGATPRP</sequence>
<evidence type="ECO:0000313" key="9">
    <source>
        <dbReference type="EMBL" id="MBY8880783.1"/>
    </source>
</evidence>
<dbReference type="PANTHER" id="PTHR32322">
    <property type="entry name" value="INNER MEMBRANE TRANSPORTER"/>
    <property type="match status" value="1"/>
</dbReference>
<proteinExistence type="inferred from homology"/>
<evidence type="ECO:0000256" key="5">
    <source>
        <dbReference type="ARBA" id="ARBA00023136"/>
    </source>
</evidence>
<evidence type="ECO:0000256" key="7">
    <source>
        <dbReference type="SAM" id="Phobius"/>
    </source>
</evidence>
<name>A0ABS7QCB0_9ACTN</name>
<evidence type="ECO:0000256" key="6">
    <source>
        <dbReference type="SAM" id="MobiDB-lite"/>
    </source>
</evidence>
<feature type="transmembrane region" description="Helical" evidence="7">
    <location>
        <begin position="241"/>
        <end position="260"/>
    </location>
</feature>
<reference evidence="9 10" key="1">
    <citation type="submission" date="2021-08" db="EMBL/GenBank/DDBJ databases">
        <title>WGS of actinomycetes from Thailand.</title>
        <authorList>
            <person name="Thawai C."/>
        </authorList>
    </citation>
    <scope>NUCLEOTIDE SEQUENCE [LARGE SCALE GENOMIC DNA]</scope>
    <source>
        <strain evidence="9 10">PLK6-54</strain>
    </source>
</reference>
<evidence type="ECO:0000256" key="4">
    <source>
        <dbReference type="ARBA" id="ARBA00022989"/>
    </source>
</evidence>
<comment type="caution">
    <text evidence="9">The sequence shown here is derived from an EMBL/GenBank/DDBJ whole genome shotgun (WGS) entry which is preliminary data.</text>
</comment>
<organism evidence="9 10">
    <name type="scientific">Actinacidiphila acidipaludis</name>
    <dbReference type="NCBI Taxonomy" id="2873382"/>
    <lineage>
        <taxon>Bacteria</taxon>
        <taxon>Bacillati</taxon>
        <taxon>Actinomycetota</taxon>
        <taxon>Actinomycetes</taxon>
        <taxon>Kitasatosporales</taxon>
        <taxon>Streptomycetaceae</taxon>
        <taxon>Actinacidiphila</taxon>
    </lineage>
</organism>
<feature type="transmembrane region" description="Helical" evidence="7">
    <location>
        <begin position="38"/>
        <end position="56"/>
    </location>
</feature>
<dbReference type="InterPro" id="IPR037185">
    <property type="entry name" value="EmrE-like"/>
</dbReference>
<accession>A0ABS7QCB0</accession>
<evidence type="ECO:0000256" key="1">
    <source>
        <dbReference type="ARBA" id="ARBA00004141"/>
    </source>
</evidence>
<dbReference type="Proteomes" id="UP000778578">
    <property type="component" value="Unassembled WGS sequence"/>
</dbReference>
<keyword evidence="3 7" id="KW-0812">Transmembrane</keyword>
<feature type="compositionally biased region" description="Pro residues" evidence="6">
    <location>
        <begin position="353"/>
        <end position="362"/>
    </location>
</feature>
<comment type="similarity">
    <text evidence="2">Belongs to the EamA transporter family.</text>
</comment>
<feature type="region of interest" description="Disordered" evidence="6">
    <location>
        <begin position="325"/>
        <end position="392"/>
    </location>
</feature>
<feature type="transmembrane region" description="Helical" evidence="7">
    <location>
        <begin position="211"/>
        <end position="229"/>
    </location>
</feature>
<dbReference type="EMBL" id="JAINZZ010000036">
    <property type="protein sequence ID" value="MBY8880783.1"/>
    <property type="molecule type" value="Genomic_DNA"/>
</dbReference>